<keyword evidence="2" id="KW-0812">Transmembrane</keyword>
<organism evidence="4 5">
    <name type="scientific">Calidifontibacter indicus</name>
    <dbReference type="NCBI Taxonomy" id="419650"/>
    <lineage>
        <taxon>Bacteria</taxon>
        <taxon>Bacillati</taxon>
        <taxon>Actinomycetota</taxon>
        <taxon>Actinomycetes</taxon>
        <taxon>Micrococcales</taxon>
        <taxon>Dermacoccaceae</taxon>
        <taxon>Calidifontibacter</taxon>
    </lineage>
</organism>
<accession>A0A3D9UIK3</accession>
<keyword evidence="2" id="KW-1133">Transmembrane helix</keyword>
<dbReference type="RefSeq" id="WP_147301454.1">
    <property type="nucleotide sequence ID" value="NZ_QTUA01000002.1"/>
</dbReference>
<gene>
    <name evidence="4" type="ORF">DFJ65_3438</name>
</gene>
<sequence length="266" mass="28097">MFNKKNADSGPRVDDPRPWGMRGAGWPLFAVPVMFLVVVAMIAVFVFGRGGDDTASSEATVTVTPSAPPNTAAPSTQAPTTATSEPAPGGTCPTPKEDTVPADTVAWKTTWEIAGQAIAPLTESGPKVKQPDGVRRCFDRSPRGAVAFAANVYLGFTQSPEVARQVHLQQMTPGAHRERGLQSPGWSDTSVQFSIAGYRVLAWSPDAAQIELAVAVSSQPGQWSLVSPRIVWKDGDWKVDGTNAGPAPTVLDSLATMTRWGPGESS</sequence>
<dbReference type="AlphaFoldDB" id="A0A3D9UIK3"/>
<feature type="region of interest" description="Disordered" evidence="1">
    <location>
        <begin position="54"/>
        <end position="99"/>
    </location>
</feature>
<reference evidence="4 5" key="1">
    <citation type="submission" date="2018-08" db="EMBL/GenBank/DDBJ databases">
        <title>Sequencing the genomes of 1000 actinobacteria strains.</title>
        <authorList>
            <person name="Klenk H.-P."/>
        </authorList>
    </citation>
    <scope>NUCLEOTIDE SEQUENCE [LARGE SCALE GENOMIC DNA]</scope>
    <source>
        <strain evidence="4 5">DSM 22967</strain>
    </source>
</reference>
<evidence type="ECO:0000313" key="4">
    <source>
        <dbReference type="EMBL" id="REF24651.1"/>
    </source>
</evidence>
<feature type="transmembrane region" description="Helical" evidence="2">
    <location>
        <begin position="26"/>
        <end position="47"/>
    </location>
</feature>
<dbReference type="Proteomes" id="UP000256253">
    <property type="component" value="Unassembled WGS sequence"/>
</dbReference>
<proteinExistence type="predicted"/>
<evidence type="ECO:0000256" key="1">
    <source>
        <dbReference type="SAM" id="MobiDB-lite"/>
    </source>
</evidence>
<dbReference type="OrthoDB" id="4428031at2"/>
<evidence type="ECO:0000259" key="3">
    <source>
        <dbReference type="Pfam" id="PF26526"/>
    </source>
</evidence>
<dbReference type="InterPro" id="IPR058488">
    <property type="entry name" value="DUF8175"/>
</dbReference>
<feature type="compositionally biased region" description="Low complexity" evidence="1">
    <location>
        <begin position="59"/>
        <end position="88"/>
    </location>
</feature>
<dbReference type="Pfam" id="PF26526">
    <property type="entry name" value="DUF8175"/>
    <property type="match status" value="1"/>
</dbReference>
<protein>
    <recommendedName>
        <fullName evidence="3">DUF8175 domain-containing protein</fullName>
    </recommendedName>
</protein>
<keyword evidence="5" id="KW-1185">Reference proteome</keyword>
<name>A0A3D9UIK3_9MICO</name>
<keyword evidence="2" id="KW-0472">Membrane</keyword>
<evidence type="ECO:0000256" key="2">
    <source>
        <dbReference type="SAM" id="Phobius"/>
    </source>
</evidence>
<evidence type="ECO:0000313" key="5">
    <source>
        <dbReference type="Proteomes" id="UP000256253"/>
    </source>
</evidence>
<feature type="domain" description="DUF8175" evidence="3">
    <location>
        <begin position="73"/>
        <end position="258"/>
    </location>
</feature>
<comment type="caution">
    <text evidence="4">The sequence shown here is derived from an EMBL/GenBank/DDBJ whole genome shotgun (WGS) entry which is preliminary data.</text>
</comment>
<dbReference type="EMBL" id="QTUA01000002">
    <property type="protein sequence ID" value="REF24651.1"/>
    <property type="molecule type" value="Genomic_DNA"/>
</dbReference>